<gene>
    <name evidence="1" type="ORF">FDA94_29620</name>
</gene>
<dbReference type="Proteomes" id="UP000308705">
    <property type="component" value="Unassembled WGS sequence"/>
</dbReference>
<dbReference type="AlphaFoldDB" id="A0A4U3M8D7"/>
<accession>A0A4U3M8D7</accession>
<evidence type="ECO:0000313" key="1">
    <source>
        <dbReference type="EMBL" id="TKK84499.1"/>
    </source>
</evidence>
<comment type="caution">
    <text evidence="1">The sequence shown here is derived from an EMBL/GenBank/DDBJ whole genome shotgun (WGS) entry which is preliminary data.</text>
</comment>
<keyword evidence="2" id="KW-1185">Reference proteome</keyword>
<organism evidence="1 2">
    <name type="scientific">Herbidospora galbida</name>
    <dbReference type="NCBI Taxonomy" id="2575442"/>
    <lineage>
        <taxon>Bacteria</taxon>
        <taxon>Bacillati</taxon>
        <taxon>Actinomycetota</taxon>
        <taxon>Actinomycetes</taxon>
        <taxon>Streptosporangiales</taxon>
        <taxon>Streptosporangiaceae</taxon>
        <taxon>Herbidospora</taxon>
    </lineage>
</organism>
<proteinExistence type="predicted"/>
<reference evidence="1 2" key="1">
    <citation type="submission" date="2019-04" db="EMBL/GenBank/DDBJ databases">
        <title>Herbidospora sp. NEAU-GS14.nov., a novel actinomycete isolated from soil.</title>
        <authorList>
            <person name="Han L."/>
        </authorList>
    </citation>
    <scope>NUCLEOTIDE SEQUENCE [LARGE SCALE GENOMIC DNA]</scope>
    <source>
        <strain evidence="1 2">NEAU-GS14</strain>
    </source>
</reference>
<dbReference type="EMBL" id="SZQA01000034">
    <property type="protein sequence ID" value="TKK84499.1"/>
    <property type="molecule type" value="Genomic_DNA"/>
</dbReference>
<name>A0A4U3M8D7_9ACTN</name>
<protein>
    <submittedName>
        <fullName evidence="1">Uncharacterized protein</fullName>
    </submittedName>
</protein>
<sequence>MSPVTPDMINYYVQLLRDLDQLDPYINNAMFWMVVRGRAEPLTVTDIARRLDVDLDTAIPRTVLEPGREKVVVLEQSDHGVVVLASNAYISDPGIWASLTENA</sequence>
<dbReference type="OrthoDB" id="3470827at2"/>
<dbReference type="RefSeq" id="WP_137250354.1">
    <property type="nucleotide sequence ID" value="NZ_SZQA01000034.1"/>
</dbReference>
<evidence type="ECO:0000313" key="2">
    <source>
        <dbReference type="Proteomes" id="UP000308705"/>
    </source>
</evidence>